<proteinExistence type="predicted"/>
<dbReference type="PANTHER" id="PTHR47326">
    <property type="entry name" value="TRANSPOSABLE ELEMENT TC3 TRANSPOSASE-LIKE PROTEIN"/>
    <property type="match status" value="1"/>
</dbReference>
<dbReference type="PANTHER" id="PTHR47326:SF1">
    <property type="entry name" value="HTH PSQ-TYPE DOMAIN-CONTAINING PROTEIN"/>
    <property type="match status" value="1"/>
</dbReference>
<protein>
    <submittedName>
        <fullName evidence="1">Uncharacterized protein</fullName>
    </submittedName>
</protein>
<keyword evidence="2" id="KW-1185">Reference proteome</keyword>
<evidence type="ECO:0000313" key="2">
    <source>
        <dbReference type="Proteomes" id="UP001154078"/>
    </source>
</evidence>
<dbReference type="InterPro" id="IPR036397">
    <property type="entry name" value="RNaseH_sf"/>
</dbReference>
<sequence length="298" mass="33950">MFHQDNSQANKTAITIEKIKEVVWKLLLHPPYFPNLAPCDFSFSGTEKSLAGKRYTPNASSNQTIIICVDILLIGLIEHLDADPELCQKIIFSDEAHFWLNGFFKQNCRIWSKANPQEVNCIQKRLLSARQSADDDTRFLLASIGGNGFGKHGAIYHTLDLIAEIFSGSVISRNGDINWPARSCDLTPLEFFLWGYVKSLVYANKPQTIEALRDNIRHVIGEVGTTRSLPEYDCRKDDGTECQNGACLDNQCHCNDGYGGCSCEVPEREKKDWSKTRQEQYWLWATLEQRHLQRIFLD</sequence>
<accession>A0A9P0B1T8</accession>
<gene>
    <name evidence="1" type="ORF">MELIAE_LOCUS6240</name>
</gene>
<dbReference type="OrthoDB" id="283575at2759"/>
<dbReference type="Proteomes" id="UP001154078">
    <property type="component" value="Chromosome 4"/>
</dbReference>
<reference evidence="1" key="1">
    <citation type="submission" date="2021-12" db="EMBL/GenBank/DDBJ databases">
        <authorList>
            <person name="King R."/>
        </authorList>
    </citation>
    <scope>NUCLEOTIDE SEQUENCE</scope>
</reference>
<dbReference type="Gene3D" id="3.30.420.10">
    <property type="entry name" value="Ribonuclease H-like superfamily/Ribonuclease H"/>
    <property type="match status" value="2"/>
</dbReference>
<evidence type="ECO:0000313" key="1">
    <source>
        <dbReference type="EMBL" id="CAH0554705.1"/>
    </source>
</evidence>
<organism evidence="1 2">
    <name type="scientific">Brassicogethes aeneus</name>
    <name type="common">Rape pollen beetle</name>
    <name type="synonym">Meligethes aeneus</name>
    <dbReference type="NCBI Taxonomy" id="1431903"/>
    <lineage>
        <taxon>Eukaryota</taxon>
        <taxon>Metazoa</taxon>
        <taxon>Ecdysozoa</taxon>
        <taxon>Arthropoda</taxon>
        <taxon>Hexapoda</taxon>
        <taxon>Insecta</taxon>
        <taxon>Pterygota</taxon>
        <taxon>Neoptera</taxon>
        <taxon>Endopterygota</taxon>
        <taxon>Coleoptera</taxon>
        <taxon>Polyphaga</taxon>
        <taxon>Cucujiformia</taxon>
        <taxon>Nitidulidae</taxon>
        <taxon>Meligethinae</taxon>
        <taxon>Brassicogethes</taxon>
    </lineage>
</organism>
<dbReference type="AlphaFoldDB" id="A0A9P0B1T8"/>
<name>A0A9P0B1T8_BRAAE</name>
<dbReference type="EMBL" id="OV121135">
    <property type="protein sequence ID" value="CAH0554705.1"/>
    <property type="molecule type" value="Genomic_DNA"/>
</dbReference>
<dbReference type="GO" id="GO:0003676">
    <property type="term" value="F:nucleic acid binding"/>
    <property type="evidence" value="ECO:0007669"/>
    <property type="project" value="InterPro"/>
</dbReference>